<evidence type="ECO:0000256" key="1">
    <source>
        <dbReference type="SAM" id="MobiDB-lite"/>
    </source>
</evidence>
<feature type="compositionally biased region" description="Polar residues" evidence="1">
    <location>
        <begin position="1"/>
        <end position="25"/>
    </location>
</feature>
<name>A0ABD1LB03_9FABA</name>
<dbReference type="Proteomes" id="UP001603857">
    <property type="component" value="Unassembled WGS sequence"/>
</dbReference>
<evidence type="ECO:0000313" key="2">
    <source>
        <dbReference type="EMBL" id="KAL2320709.1"/>
    </source>
</evidence>
<dbReference type="PANTHER" id="PTHR34567:SF3">
    <property type="entry name" value="FK506-BINDING-LIKE PROTEIN"/>
    <property type="match status" value="1"/>
</dbReference>
<dbReference type="AlphaFoldDB" id="A0ABD1LB03"/>
<feature type="region of interest" description="Disordered" evidence="1">
    <location>
        <begin position="1"/>
        <end position="29"/>
    </location>
</feature>
<evidence type="ECO:0000313" key="3">
    <source>
        <dbReference type="Proteomes" id="UP001603857"/>
    </source>
</evidence>
<comment type="caution">
    <text evidence="2">The sequence shown here is derived from an EMBL/GenBank/DDBJ whole genome shotgun (WGS) entry which is preliminary data.</text>
</comment>
<keyword evidence="3" id="KW-1185">Reference proteome</keyword>
<accession>A0ABD1LB03</accession>
<proteinExistence type="predicted"/>
<sequence>MANWRKQQGQSHNHVGQWRSSSNNRKPPLGQGRVVIEALGFVSLSMKVTKSLNILWDGLLRLSAAVISFVDSLKLEAKLSMVWKFSSGCLNIESCSHIVNKTSSYQIGDVWGNWQSTVPAWEKRFCSSVGLIPWKKLIESKRYMHLFQHIVNWDDTAGKEAFDNAKARYWAEINGLQCNLSFPDPDMYIDNVNWEASIDPALYEDLESEAKVPVEEVVNEVVLLGGNLFVNEQIIPPTGWGDDEAEAPKPFDQNAACQVWQSNLHESNAVAEFGPQQCYSPVDYAKEYEWQNCRNDPWRGNRREYYGRGRHGGDGNLGGTWEGYNRRRENMSWSNNSYNGNEYHHVNRGRRNSRGGGGRRGNFVYVPKEVPSPAAM</sequence>
<feature type="region of interest" description="Disordered" evidence="1">
    <location>
        <begin position="344"/>
        <end position="376"/>
    </location>
</feature>
<organism evidence="2 3">
    <name type="scientific">Flemingia macrophylla</name>
    <dbReference type="NCBI Taxonomy" id="520843"/>
    <lineage>
        <taxon>Eukaryota</taxon>
        <taxon>Viridiplantae</taxon>
        <taxon>Streptophyta</taxon>
        <taxon>Embryophyta</taxon>
        <taxon>Tracheophyta</taxon>
        <taxon>Spermatophyta</taxon>
        <taxon>Magnoliopsida</taxon>
        <taxon>eudicotyledons</taxon>
        <taxon>Gunneridae</taxon>
        <taxon>Pentapetalae</taxon>
        <taxon>rosids</taxon>
        <taxon>fabids</taxon>
        <taxon>Fabales</taxon>
        <taxon>Fabaceae</taxon>
        <taxon>Papilionoideae</taxon>
        <taxon>50 kb inversion clade</taxon>
        <taxon>NPAAA clade</taxon>
        <taxon>indigoferoid/millettioid clade</taxon>
        <taxon>Phaseoleae</taxon>
        <taxon>Flemingia</taxon>
    </lineage>
</organism>
<dbReference type="EMBL" id="JBGMDY010000010">
    <property type="protein sequence ID" value="KAL2320709.1"/>
    <property type="molecule type" value="Genomic_DNA"/>
</dbReference>
<dbReference type="PANTHER" id="PTHR34567">
    <property type="entry name" value="FK506-BINDING-LIKE PROTEIN"/>
    <property type="match status" value="1"/>
</dbReference>
<protein>
    <submittedName>
        <fullName evidence="2">Uncharacterized protein</fullName>
    </submittedName>
</protein>
<reference evidence="2 3" key="1">
    <citation type="submission" date="2024-08" db="EMBL/GenBank/DDBJ databases">
        <title>Insights into the chromosomal genome structure of Flemingia macrophylla.</title>
        <authorList>
            <person name="Ding Y."/>
            <person name="Zhao Y."/>
            <person name="Bi W."/>
            <person name="Wu M."/>
            <person name="Zhao G."/>
            <person name="Gong Y."/>
            <person name="Li W."/>
            <person name="Zhang P."/>
        </authorList>
    </citation>
    <scope>NUCLEOTIDE SEQUENCE [LARGE SCALE GENOMIC DNA]</scope>
    <source>
        <strain evidence="2">DYQJB</strain>
        <tissue evidence="2">Leaf</tissue>
    </source>
</reference>
<gene>
    <name evidence="2" type="ORF">Fmac_029678</name>
</gene>